<evidence type="ECO:0008006" key="3">
    <source>
        <dbReference type="Google" id="ProtNLM"/>
    </source>
</evidence>
<dbReference type="Proteomes" id="UP000553035">
    <property type="component" value="Unassembled WGS sequence"/>
</dbReference>
<dbReference type="AlphaFoldDB" id="A0A7Z0ASD9"/>
<evidence type="ECO:0000313" key="2">
    <source>
        <dbReference type="Proteomes" id="UP000553035"/>
    </source>
</evidence>
<accession>A0A7Z0ASD9</accession>
<evidence type="ECO:0000313" key="1">
    <source>
        <dbReference type="EMBL" id="NYH07548.1"/>
    </source>
</evidence>
<protein>
    <recommendedName>
        <fullName evidence="3">DUF3077 domain-containing protein</fullName>
    </recommendedName>
</protein>
<comment type="caution">
    <text evidence="1">The sequence shown here is derived from an EMBL/GenBank/DDBJ whole genome shotgun (WGS) entry which is preliminary data.</text>
</comment>
<proteinExistence type="predicted"/>
<dbReference type="EMBL" id="JACCAT010000001">
    <property type="protein sequence ID" value="NYH07548.1"/>
    <property type="molecule type" value="Genomic_DNA"/>
</dbReference>
<sequence length="96" mass="10318">MTDKTEEKTVGSTSFLYCSDNPLFSVSAGVPISEALSQASDLLALAKALAEDAAFIRETDRYAWAAHFLTEMGKAVVDDVMKVVSPRPACTLSTEK</sequence>
<dbReference type="RefSeq" id="WP_179692359.1">
    <property type="nucleotide sequence ID" value="NZ_JACCAT010000001.1"/>
</dbReference>
<dbReference type="Pfam" id="PF11275">
    <property type="entry name" value="DUF3077"/>
    <property type="match status" value="1"/>
</dbReference>
<name>A0A7Z0ASD9_9PSED</name>
<reference evidence="1 2" key="1">
    <citation type="submission" date="2020-07" db="EMBL/GenBank/DDBJ databases">
        <title>Exploring microbial biodiversity for novel pathways involved in the catabolism of aromatic compounds derived from lignin.</title>
        <authorList>
            <person name="Elkins J."/>
        </authorList>
    </citation>
    <scope>NUCLEOTIDE SEQUENCE [LARGE SCALE GENOMIC DNA]</scope>
    <source>
        <strain evidence="1 2">VanB</strain>
    </source>
</reference>
<dbReference type="InterPro" id="IPR021427">
    <property type="entry name" value="DUF3077"/>
</dbReference>
<gene>
    <name evidence="1" type="ORF">GGI52_000591</name>
</gene>
<organism evidence="1 2">
    <name type="scientific">Pseudomonas moraviensis</name>
    <dbReference type="NCBI Taxonomy" id="321662"/>
    <lineage>
        <taxon>Bacteria</taxon>
        <taxon>Pseudomonadati</taxon>
        <taxon>Pseudomonadota</taxon>
        <taxon>Gammaproteobacteria</taxon>
        <taxon>Pseudomonadales</taxon>
        <taxon>Pseudomonadaceae</taxon>
        <taxon>Pseudomonas</taxon>
    </lineage>
</organism>